<comment type="subcellular location">
    <subcellularLocation>
        <location evidence="1">Membrane</location>
        <topology evidence="1">Multi-pass membrane protein</topology>
    </subcellularLocation>
</comment>
<dbReference type="AlphaFoldDB" id="A0AAI9EAK7"/>
<gene>
    <name evidence="12" type="ORF">LECACI_7A006139</name>
</gene>
<evidence type="ECO:0000256" key="7">
    <source>
        <dbReference type="ARBA" id="ARBA00023136"/>
    </source>
</evidence>
<feature type="compositionally biased region" description="Polar residues" evidence="10">
    <location>
        <begin position="357"/>
        <end position="378"/>
    </location>
</feature>
<name>A0AAI9EAK7_9PEZI</name>
<evidence type="ECO:0000256" key="3">
    <source>
        <dbReference type="ARBA" id="ARBA00022507"/>
    </source>
</evidence>
<evidence type="ECO:0000256" key="6">
    <source>
        <dbReference type="ARBA" id="ARBA00023040"/>
    </source>
</evidence>
<keyword evidence="9" id="KW-0807">Transducer</keyword>
<sequence>MVKVIATSYPGDGHSYPLAVVLGFFSLLVVLLNLPPLVQHYRNRNIGATALVAGVILANFQNLLNAIIWPNDDYDNWFNGAGLCDIEVKLQMFRQVLFPASVACILRALANVMNTDRAAWISTTAQKKRQLVIDLLCVVGAPSLQMILHIIVQPLRYYLYGIIGCQAVTDGSWLAFLLLLLPPLLWTVVDAYYAILIVVRLIRYRLTFNTILANSSTNKSRFVRLYLLATVWVLGTLPVEAFTLYMNDIGHLLPFQWSMTHPSFELWNTAMYVPSHGKIVFADRIIYVAGGFVIFLLFGWGKDAVKLYRDALLALGFGKIFPSLRPDYERHGSFAATVSTISSKAKMMFHKNKKESWSPTSTNFSATESMGTASTPSPKQMAFLDSIRENRREDHQLDSTAASAGKETKPSCPFCRFTPLFRGKKKTQQHDNYHHGEDSPFALGTLSTSPSNLNTTVSAEPISLTSNHARSKSDVVVRTEVRQASETADTIAAGVEAARIYEGV</sequence>
<feature type="transmembrane region" description="Helical" evidence="11">
    <location>
        <begin position="16"/>
        <end position="34"/>
    </location>
</feature>
<dbReference type="GO" id="GO:0000750">
    <property type="term" value="P:pheromone-dependent signal transduction involved in conjugation with cellular fusion"/>
    <property type="evidence" value="ECO:0007669"/>
    <property type="project" value="TreeGrafter"/>
</dbReference>
<dbReference type="GO" id="GO:0004932">
    <property type="term" value="F:mating-type factor pheromone receptor activity"/>
    <property type="evidence" value="ECO:0007669"/>
    <property type="project" value="InterPro"/>
</dbReference>
<evidence type="ECO:0000256" key="9">
    <source>
        <dbReference type="ARBA" id="ARBA00023224"/>
    </source>
</evidence>
<feature type="compositionally biased region" description="Basic and acidic residues" evidence="10">
    <location>
        <begin position="428"/>
        <end position="438"/>
    </location>
</feature>
<evidence type="ECO:0000256" key="1">
    <source>
        <dbReference type="ARBA" id="ARBA00004141"/>
    </source>
</evidence>
<keyword evidence="6" id="KW-0297">G-protein coupled receptor</keyword>
<comment type="caution">
    <text evidence="12">The sequence shown here is derived from an EMBL/GenBank/DDBJ whole genome shotgun (WGS) entry which is preliminary data.</text>
</comment>
<feature type="region of interest" description="Disordered" evidence="10">
    <location>
        <begin position="352"/>
        <end position="378"/>
    </location>
</feature>
<feature type="transmembrane region" description="Helical" evidence="11">
    <location>
        <begin position="279"/>
        <end position="300"/>
    </location>
</feature>
<feature type="region of interest" description="Disordered" evidence="10">
    <location>
        <begin position="426"/>
        <end position="447"/>
    </location>
</feature>
<dbReference type="EMBL" id="CAVMBE010000042">
    <property type="protein sequence ID" value="CAK4030981.1"/>
    <property type="molecule type" value="Genomic_DNA"/>
</dbReference>
<evidence type="ECO:0000256" key="5">
    <source>
        <dbReference type="ARBA" id="ARBA00022989"/>
    </source>
</evidence>
<evidence type="ECO:0000256" key="4">
    <source>
        <dbReference type="ARBA" id="ARBA00022692"/>
    </source>
</evidence>
<keyword evidence="5 11" id="KW-1133">Transmembrane helix</keyword>
<reference evidence="12" key="1">
    <citation type="submission" date="2023-11" db="EMBL/GenBank/DDBJ databases">
        <authorList>
            <person name="Alioto T."/>
            <person name="Alioto T."/>
            <person name="Gomez Garrido J."/>
        </authorList>
    </citation>
    <scope>NUCLEOTIDE SEQUENCE</scope>
</reference>
<dbReference type="PANTHER" id="PTHR28097">
    <property type="entry name" value="PHEROMONE A FACTOR RECEPTOR"/>
    <property type="match status" value="1"/>
</dbReference>
<protein>
    <submittedName>
        <fullName evidence="12">Pheromone a factor receptor</fullName>
    </submittedName>
</protein>
<evidence type="ECO:0000256" key="10">
    <source>
        <dbReference type="SAM" id="MobiDB-lite"/>
    </source>
</evidence>
<keyword evidence="4 11" id="KW-0812">Transmembrane</keyword>
<dbReference type="Pfam" id="PF02076">
    <property type="entry name" value="STE3"/>
    <property type="match status" value="1"/>
</dbReference>
<dbReference type="PANTHER" id="PTHR28097:SF1">
    <property type="entry name" value="PHEROMONE A FACTOR RECEPTOR"/>
    <property type="match status" value="1"/>
</dbReference>
<keyword evidence="7 11" id="KW-0472">Membrane</keyword>
<evidence type="ECO:0000313" key="13">
    <source>
        <dbReference type="Proteomes" id="UP001296104"/>
    </source>
</evidence>
<keyword evidence="13" id="KW-1185">Reference proteome</keyword>
<dbReference type="CDD" id="cd14966">
    <property type="entry name" value="7tmD_STE3"/>
    <property type="match status" value="1"/>
</dbReference>
<feature type="transmembrane region" description="Helical" evidence="11">
    <location>
        <begin position="223"/>
        <end position="245"/>
    </location>
</feature>
<evidence type="ECO:0000313" key="12">
    <source>
        <dbReference type="EMBL" id="CAK4030981.1"/>
    </source>
</evidence>
<evidence type="ECO:0000256" key="11">
    <source>
        <dbReference type="SAM" id="Phobius"/>
    </source>
</evidence>
<organism evidence="12 13">
    <name type="scientific">Lecanosticta acicola</name>
    <dbReference type="NCBI Taxonomy" id="111012"/>
    <lineage>
        <taxon>Eukaryota</taxon>
        <taxon>Fungi</taxon>
        <taxon>Dikarya</taxon>
        <taxon>Ascomycota</taxon>
        <taxon>Pezizomycotina</taxon>
        <taxon>Dothideomycetes</taxon>
        <taxon>Dothideomycetidae</taxon>
        <taxon>Mycosphaerellales</taxon>
        <taxon>Mycosphaerellaceae</taxon>
        <taxon>Lecanosticta</taxon>
    </lineage>
</organism>
<dbReference type="Proteomes" id="UP001296104">
    <property type="component" value="Unassembled WGS sequence"/>
</dbReference>
<feature type="transmembrane region" description="Helical" evidence="11">
    <location>
        <begin position="131"/>
        <end position="152"/>
    </location>
</feature>
<feature type="transmembrane region" description="Helical" evidence="11">
    <location>
        <begin position="172"/>
        <end position="202"/>
    </location>
</feature>
<dbReference type="GO" id="GO:0005886">
    <property type="term" value="C:plasma membrane"/>
    <property type="evidence" value="ECO:0007669"/>
    <property type="project" value="TreeGrafter"/>
</dbReference>
<comment type="similarity">
    <text evidence="2">Belongs to the G-protein coupled receptor 4 family.</text>
</comment>
<keyword evidence="8 12" id="KW-0675">Receptor</keyword>
<dbReference type="PRINTS" id="PR00899">
    <property type="entry name" value="GPCRSTE3"/>
</dbReference>
<feature type="transmembrane region" description="Helical" evidence="11">
    <location>
        <begin position="46"/>
        <end position="69"/>
    </location>
</feature>
<evidence type="ECO:0000256" key="2">
    <source>
        <dbReference type="ARBA" id="ARBA00011085"/>
    </source>
</evidence>
<feature type="transmembrane region" description="Helical" evidence="11">
    <location>
        <begin position="92"/>
        <end position="110"/>
    </location>
</feature>
<evidence type="ECO:0000256" key="8">
    <source>
        <dbReference type="ARBA" id="ARBA00023170"/>
    </source>
</evidence>
<keyword evidence="3" id="KW-0589">Pheromone response</keyword>
<proteinExistence type="inferred from homology"/>
<accession>A0AAI9EAK7</accession>
<dbReference type="InterPro" id="IPR001499">
    <property type="entry name" value="GPCR_STE3"/>
</dbReference>